<keyword evidence="5 10" id="KW-0378">Hydrolase</keyword>
<dbReference type="InterPro" id="IPR001314">
    <property type="entry name" value="Peptidase_S1A"/>
</dbReference>
<dbReference type="GO" id="GO:0006508">
    <property type="term" value="P:proteolysis"/>
    <property type="evidence" value="ECO:0007669"/>
    <property type="project" value="UniProtKB-KW"/>
</dbReference>
<evidence type="ECO:0000313" key="14">
    <source>
        <dbReference type="Proteomes" id="UP000694845"/>
    </source>
</evidence>
<evidence type="ECO:0000256" key="11">
    <source>
        <dbReference type="SAM" id="SignalP"/>
    </source>
</evidence>
<keyword evidence="14" id="KW-1185">Reference proteome</keyword>
<dbReference type="OMA" id="HCFGYDE"/>
<evidence type="ECO:0000256" key="5">
    <source>
        <dbReference type="ARBA" id="ARBA00022801"/>
    </source>
</evidence>
<dbReference type="PROSITE" id="PS50240">
    <property type="entry name" value="TRYPSIN_DOM"/>
    <property type="match status" value="1"/>
</dbReference>
<evidence type="ECO:0000259" key="12">
    <source>
        <dbReference type="PROSITE" id="PS50240"/>
    </source>
</evidence>
<dbReference type="CDD" id="cd00033">
    <property type="entry name" value="CCP"/>
    <property type="match status" value="2"/>
</dbReference>
<keyword evidence="6 10" id="KW-0720">Serine protease</keyword>
<dbReference type="CDD" id="cd00190">
    <property type="entry name" value="Tryp_SPc"/>
    <property type="match status" value="1"/>
</dbReference>
<dbReference type="PRINTS" id="PR00722">
    <property type="entry name" value="CHYMOTRYPSIN"/>
</dbReference>
<dbReference type="PANTHER" id="PTHR24264">
    <property type="entry name" value="TRYPSIN-RELATED"/>
    <property type="match status" value="1"/>
</dbReference>
<dbReference type="InterPro" id="IPR035976">
    <property type="entry name" value="Sushi/SCR/CCP_sf"/>
</dbReference>
<dbReference type="SUPFAM" id="SSF50494">
    <property type="entry name" value="Trypsin-like serine proteases"/>
    <property type="match status" value="1"/>
</dbReference>
<protein>
    <submittedName>
        <fullName evidence="15">Limulus clotting factor C-like</fullName>
    </submittedName>
</protein>
<feature type="domain" description="Peptidase S1" evidence="12">
    <location>
        <begin position="325"/>
        <end position="591"/>
    </location>
</feature>
<dbReference type="OrthoDB" id="6127264at2759"/>
<keyword evidence="8" id="KW-0325">Glycoprotein</keyword>
<dbReference type="PROSITE" id="PS50923">
    <property type="entry name" value="SUSHI"/>
    <property type="match status" value="4"/>
</dbReference>
<dbReference type="GO" id="GO:0004252">
    <property type="term" value="F:serine-type endopeptidase activity"/>
    <property type="evidence" value="ECO:0007669"/>
    <property type="project" value="InterPro"/>
</dbReference>
<evidence type="ECO:0000256" key="9">
    <source>
        <dbReference type="PROSITE-ProRule" id="PRU00302"/>
    </source>
</evidence>
<dbReference type="Gene3D" id="2.10.70.10">
    <property type="entry name" value="Complement Module, domain 1"/>
    <property type="match status" value="4"/>
</dbReference>
<dbReference type="InterPro" id="IPR001254">
    <property type="entry name" value="Trypsin_dom"/>
</dbReference>
<accession>A0A8B7XWY3</accession>
<dbReference type="InterPro" id="IPR043504">
    <property type="entry name" value="Peptidase_S1_PA_chymotrypsin"/>
</dbReference>
<keyword evidence="3 10" id="KW-0645">Protease</keyword>
<evidence type="ECO:0000256" key="3">
    <source>
        <dbReference type="ARBA" id="ARBA00022670"/>
    </source>
</evidence>
<dbReference type="Gene3D" id="2.40.10.10">
    <property type="entry name" value="Trypsin-like serine proteases"/>
    <property type="match status" value="1"/>
</dbReference>
<evidence type="ECO:0000256" key="6">
    <source>
        <dbReference type="ARBA" id="ARBA00022825"/>
    </source>
</evidence>
<dbReference type="Pfam" id="PF00089">
    <property type="entry name" value="Trypsin"/>
    <property type="match status" value="1"/>
</dbReference>
<evidence type="ECO:0000256" key="2">
    <source>
        <dbReference type="ARBA" id="ARBA00022525"/>
    </source>
</evidence>
<dbReference type="PROSITE" id="PS00135">
    <property type="entry name" value="TRYPSIN_SER"/>
    <property type="match status" value="1"/>
</dbReference>
<feature type="domain" description="Sushi" evidence="13">
    <location>
        <begin position="240"/>
        <end position="302"/>
    </location>
</feature>
<dbReference type="SUPFAM" id="SSF57535">
    <property type="entry name" value="Complement control module/SCR domain"/>
    <property type="match status" value="4"/>
</dbReference>
<dbReference type="PROSITE" id="PS00134">
    <property type="entry name" value="TRYPSIN_HIS"/>
    <property type="match status" value="1"/>
</dbReference>
<dbReference type="InterPro" id="IPR000436">
    <property type="entry name" value="Sushi_SCR_CCP_dom"/>
</dbReference>
<sequence>MWISTVFLSVLQVFLSLTLRFGQVRGFFVPFCPDNRRFANGFIKYKNLPQGVKTFYSRAQLTTGALKIYKCHRGFILKGSPSSECINGEWTNKTPRCVPAGCERLQPTVNNYDTVQYTNEQRSDGSYRHGTVVQVYCQRGTSLVDGDGSSTCTAGEWLPDIPFCLTRETLTADADPMNADHVCELPQLWSGTYLNDASDSVRDGTEVEYECFPFAERATDTPVQCYRGEWYPDSPMCVEKSCVIPDLPPYVLITNDLSDPKRLNHGLHLQFSCEKGYRKVRGDDEIGCWFGEWTGNVPRCELDSSEDFSTCGVSGDITQPIRGRVIGGFDANDAAWPWQAALYWQRDDGSWFFFCGGTLVEQNWVLSAGHCFGYDEDIARLQVRLGLTNRERDGGTYKEQVFNIDGLYLPKQHDFINFDYDIALLHLAAPAVLNTFVRPVCLPEVPGPEDDVDALIEVDEFAMVLGWGHSSPVPANSSRGSDFEEGLQQLEMPLRTDTTCINSLIRIGEEPDQFTPHMFCAGYNRKLRDACFGDSGGPLMRRVFPPAASESDWRWVQIGIVSSGKGCAVKGQFAFYTHVPKLMWWVESVMKGNHTPSEHDMYLV</sequence>
<keyword evidence="4 11" id="KW-0732">Signal</keyword>
<dbReference type="PANTHER" id="PTHR24264:SF65">
    <property type="entry name" value="SRCR DOMAIN-CONTAINING PROTEIN"/>
    <property type="match status" value="1"/>
</dbReference>
<feature type="domain" description="Sushi" evidence="13">
    <location>
        <begin position="181"/>
        <end position="239"/>
    </location>
</feature>
<comment type="caution">
    <text evidence="9">Lacks conserved residue(s) required for the propagation of feature annotation.</text>
</comment>
<dbReference type="AlphaFoldDB" id="A0A8B7XWY3"/>
<comment type="subcellular location">
    <subcellularLocation>
        <location evidence="1">Secreted</location>
    </subcellularLocation>
</comment>
<dbReference type="SMART" id="SM00020">
    <property type="entry name" value="Tryp_SPc"/>
    <property type="match status" value="1"/>
</dbReference>
<feature type="disulfide bond" evidence="9">
    <location>
        <begin position="137"/>
        <end position="164"/>
    </location>
</feature>
<evidence type="ECO:0000256" key="7">
    <source>
        <dbReference type="ARBA" id="ARBA00023157"/>
    </source>
</evidence>
<evidence type="ECO:0000256" key="10">
    <source>
        <dbReference type="RuleBase" id="RU363034"/>
    </source>
</evidence>
<feature type="chain" id="PRO_5034546075" evidence="11">
    <location>
        <begin position="27"/>
        <end position="604"/>
    </location>
</feature>
<feature type="domain" description="Sushi" evidence="13">
    <location>
        <begin position="30"/>
        <end position="99"/>
    </location>
</feature>
<evidence type="ECO:0000256" key="8">
    <source>
        <dbReference type="ARBA" id="ARBA00023180"/>
    </source>
</evidence>
<evidence type="ECO:0000256" key="1">
    <source>
        <dbReference type="ARBA" id="ARBA00004613"/>
    </source>
</evidence>
<proteinExistence type="predicted"/>
<evidence type="ECO:0000259" key="13">
    <source>
        <dbReference type="PROSITE" id="PS50923"/>
    </source>
</evidence>
<dbReference type="Pfam" id="PF00084">
    <property type="entry name" value="Sushi"/>
    <property type="match status" value="2"/>
</dbReference>
<dbReference type="FunFam" id="2.40.10.10:FF:000054">
    <property type="entry name" value="Complement C1r subcomponent"/>
    <property type="match status" value="1"/>
</dbReference>
<dbReference type="KEGG" id="aplc:110976431"/>
<dbReference type="InterPro" id="IPR050127">
    <property type="entry name" value="Serine_Proteases_S1"/>
</dbReference>
<keyword evidence="9" id="KW-0768">Sushi</keyword>
<feature type="domain" description="Sushi" evidence="13">
    <location>
        <begin position="100"/>
        <end position="166"/>
    </location>
</feature>
<name>A0A8B7XWY3_ACAPL</name>
<reference evidence="15" key="1">
    <citation type="submission" date="2025-08" db="UniProtKB">
        <authorList>
            <consortium name="RefSeq"/>
        </authorList>
    </citation>
    <scope>IDENTIFICATION</scope>
</reference>
<keyword evidence="7 9" id="KW-1015">Disulfide bond</keyword>
<dbReference type="GO" id="GO:0005615">
    <property type="term" value="C:extracellular space"/>
    <property type="evidence" value="ECO:0007669"/>
    <property type="project" value="TreeGrafter"/>
</dbReference>
<feature type="signal peptide" evidence="11">
    <location>
        <begin position="1"/>
        <end position="26"/>
    </location>
</feature>
<keyword evidence="2" id="KW-0964">Secreted</keyword>
<evidence type="ECO:0000256" key="4">
    <source>
        <dbReference type="ARBA" id="ARBA00022729"/>
    </source>
</evidence>
<dbReference type="InterPro" id="IPR018114">
    <property type="entry name" value="TRYPSIN_HIS"/>
</dbReference>
<dbReference type="Proteomes" id="UP000694845">
    <property type="component" value="Unplaced"/>
</dbReference>
<dbReference type="InterPro" id="IPR009003">
    <property type="entry name" value="Peptidase_S1_PA"/>
</dbReference>
<dbReference type="RefSeq" id="XP_022085383.1">
    <property type="nucleotide sequence ID" value="XM_022229691.1"/>
</dbReference>
<evidence type="ECO:0000313" key="15">
    <source>
        <dbReference type="RefSeq" id="XP_022085383.1"/>
    </source>
</evidence>
<dbReference type="SMART" id="SM00032">
    <property type="entry name" value="CCP"/>
    <property type="match status" value="4"/>
</dbReference>
<dbReference type="GeneID" id="110976431"/>
<organism evidence="14 15">
    <name type="scientific">Acanthaster planci</name>
    <name type="common">Crown-of-thorns starfish</name>
    <dbReference type="NCBI Taxonomy" id="133434"/>
    <lineage>
        <taxon>Eukaryota</taxon>
        <taxon>Metazoa</taxon>
        <taxon>Echinodermata</taxon>
        <taxon>Eleutherozoa</taxon>
        <taxon>Asterozoa</taxon>
        <taxon>Asteroidea</taxon>
        <taxon>Valvatacea</taxon>
        <taxon>Valvatida</taxon>
        <taxon>Acanthasteridae</taxon>
        <taxon>Acanthaster</taxon>
    </lineage>
</organism>
<dbReference type="InterPro" id="IPR033116">
    <property type="entry name" value="TRYPSIN_SER"/>
</dbReference>
<gene>
    <name evidence="15" type="primary">LOC110976431</name>
</gene>
<feature type="disulfide bond" evidence="9">
    <location>
        <begin position="273"/>
        <end position="300"/>
    </location>
</feature>